<proteinExistence type="predicted"/>
<feature type="non-terminal residue" evidence="1">
    <location>
        <position position="1"/>
    </location>
</feature>
<accession>A0ABN9QI69</accession>
<name>A0ABN9QI69_9DINO</name>
<gene>
    <name evidence="1" type="ORF">PCOR1329_LOCUS12154</name>
</gene>
<evidence type="ECO:0000313" key="1">
    <source>
        <dbReference type="EMBL" id="CAK0805698.1"/>
    </source>
</evidence>
<dbReference type="Proteomes" id="UP001189429">
    <property type="component" value="Unassembled WGS sequence"/>
</dbReference>
<dbReference type="EMBL" id="CAUYUJ010003536">
    <property type="protein sequence ID" value="CAK0805698.1"/>
    <property type="molecule type" value="Genomic_DNA"/>
</dbReference>
<evidence type="ECO:0000313" key="2">
    <source>
        <dbReference type="Proteomes" id="UP001189429"/>
    </source>
</evidence>
<reference evidence="1" key="1">
    <citation type="submission" date="2023-10" db="EMBL/GenBank/DDBJ databases">
        <authorList>
            <person name="Chen Y."/>
            <person name="Shah S."/>
            <person name="Dougan E. K."/>
            <person name="Thang M."/>
            <person name="Chan C."/>
        </authorList>
    </citation>
    <scope>NUCLEOTIDE SEQUENCE [LARGE SCALE GENOMIC DNA]</scope>
</reference>
<keyword evidence="2" id="KW-1185">Reference proteome</keyword>
<protein>
    <recommendedName>
        <fullName evidence="3">Glycerophosphocholine acyltransferase 1</fullName>
    </recommendedName>
</protein>
<evidence type="ECO:0008006" key="3">
    <source>
        <dbReference type="Google" id="ProtNLM"/>
    </source>
</evidence>
<comment type="caution">
    <text evidence="1">The sequence shown here is derived from an EMBL/GenBank/DDBJ whole genome shotgun (WGS) entry which is preliminary data.</text>
</comment>
<organism evidence="1 2">
    <name type="scientific">Prorocentrum cordatum</name>
    <dbReference type="NCBI Taxonomy" id="2364126"/>
    <lineage>
        <taxon>Eukaryota</taxon>
        <taxon>Sar</taxon>
        <taxon>Alveolata</taxon>
        <taxon>Dinophyceae</taxon>
        <taxon>Prorocentrales</taxon>
        <taxon>Prorocentraceae</taxon>
        <taxon>Prorocentrum</taxon>
    </lineage>
</organism>
<sequence>AWPFHVLAVPLFGAVALEYDFQFMWCILRQWFPLAVAIDILPVCADQVVHSFLQFPPDGTLGTVS</sequence>